<proteinExistence type="predicted"/>
<dbReference type="AlphaFoldDB" id="A0A3L7JZ19"/>
<dbReference type="InterPro" id="IPR039480">
    <property type="entry name" value="C-C_Bond_Lyase-like"/>
</dbReference>
<keyword evidence="5" id="KW-1185">Reference proteome</keyword>
<dbReference type="Proteomes" id="UP000276770">
    <property type="component" value="Unassembled WGS sequence"/>
</dbReference>
<name>A0A3L7JZ19_9BACI</name>
<organism evidence="4 5">
    <name type="scientific">Falsibacillus albus</name>
    <dbReference type="NCBI Taxonomy" id="2478915"/>
    <lineage>
        <taxon>Bacteria</taxon>
        <taxon>Bacillati</taxon>
        <taxon>Bacillota</taxon>
        <taxon>Bacilli</taxon>
        <taxon>Bacillales</taxon>
        <taxon>Bacillaceae</taxon>
        <taxon>Falsibacillus</taxon>
    </lineage>
</organism>
<keyword evidence="2" id="KW-0479">Metal-binding</keyword>
<dbReference type="InterPro" id="IPR040442">
    <property type="entry name" value="Pyrv_kinase-like_dom_sf"/>
</dbReference>
<dbReference type="RefSeq" id="WP_121680639.1">
    <property type="nucleotide sequence ID" value="NZ_RCVZ01000006.1"/>
</dbReference>
<reference evidence="4 5" key="1">
    <citation type="submission" date="2018-10" db="EMBL/GenBank/DDBJ databases">
        <title>Falsibacillus sp. genome draft.</title>
        <authorList>
            <person name="Shi S."/>
        </authorList>
    </citation>
    <scope>NUCLEOTIDE SEQUENCE [LARGE SCALE GENOMIC DNA]</scope>
    <source>
        <strain evidence="4 5">GY 10110</strain>
    </source>
</reference>
<comment type="caution">
    <text evidence="4">The sequence shown here is derived from an EMBL/GenBank/DDBJ whole genome shotgun (WGS) entry which is preliminary data.</text>
</comment>
<evidence type="ECO:0000256" key="1">
    <source>
        <dbReference type="ARBA" id="ARBA00001946"/>
    </source>
</evidence>
<dbReference type="PANTHER" id="PTHR32308">
    <property type="entry name" value="LYASE BETA SUBUNIT, PUTATIVE (AFU_ORTHOLOGUE AFUA_4G13030)-RELATED"/>
    <property type="match status" value="1"/>
</dbReference>
<dbReference type="GO" id="GO:0006107">
    <property type="term" value="P:oxaloacetate metabolic process"/>
    <property type="evidence" value="ECO:0007669"/>
    <property type="project" value="TreeGrafter"/>
</dbReference>
<protein>
    <submittedName>
        <fullName evidence="4">Citrate lyase subunit beta</fullName>
    </submittedName>
</protein>
<keyword evidence="3" id="KW-0460">Magnesium</keyword>
<comment type="cofactor">
    <cofactor evidence="1">
        <name>Mg(2+)</name>
        <dbReference type="ChEBI" id="CHEBI:18420"/>
    </cofactor>
</comment>
<dbReference type="PANTHER" id="PTHR32308:SF10">
    <property type="entry name" value="CITRATE LYASE SUBUNIT BETA"/>
    <property type="match status" value="1"/>
</dbReference>
<dbReference type="GO" id="GO:0000287">
    <property type="term" value="F:magnesium ion binding"/>
    <property type="evidence" value="ECO:0007669"/>
    <property type="project" value="TreeGrafter"/>
</dbReference>
<dbReference type="Gene3D" id="3.20.20.60">
    <property type="entry name" value="Phosphoenolpyruvate-binding domains"/>
    <property type="match status" value="1"/>
</dbReference>
<gene>
    <name evidence="4" type="ORF">D9X91_10870</name>
</gene>
<accession>A0A3L7JZ19</accession>
<evidence type="ECO:0000313" key="5">
    <source>
        <dbReference type="Proteomes" id="UP000276770"/>
    </source>
</evidence>
<keyword evidence="4" id="KW-0456">Lyase</keyword>
<dbReference type="Pfam" id="PF15617">
    <property type="entry name" value="C-C_Bond_Lyase"/>
    <property type="match status" value="1"/>
</dbReference>
<sequence length="405" mass="46516">MQHFSYLTKDEKEEMFYHSPIEFSKHSPLEILAYSLGATLYMPGNRRQISDDLLSGKFIKGKHEGLTSIVLCLEDSIGDDELENAEWNIVHQLQRVHKAINAGVSMEQDLPMVFIRVRTPRQMFLIVERLGEAVELICGFVFPKFSPENGELYLTTLRDLNEREGVCLYGMPILESASVIYREQRDITLMNLKALLDKYHDLILNIRIGGTDFSGLFGLRRNRDTTIYDILVIRDCISDIINLFGRSESDYVISGPVWEYFNGSQRILKPQIRQTPFEQAFGRTGTKLRSQIINRDEDGLIREVLLDKSNGLVGKTIIHPSHIKIVQALNVITLEEHMDACSIMEHEVFTNGVIKSQFSNKMNEIKPHLNWARKILLKSKIYGVLKDGQSFIDLLGDKKEQDLFY</sequence>
<dbReference type="OrthoDB" id="9786940at2"/>
<evidence type="ECO:0000313" key="4">
    <source>
        <dbReference type="EMBL" id="RLQ95524.1"/>
    </source>
</evidence>
<dbReference type="SUPFAM" id="SSF51621">
    <property type="entry name" value="Phosphoenolpyruvate/pyruvate domain"/>
    <property type="match status" value="1"/>
</dbReference>
<dbReference type="EMBL" id="RCVZ01000006">
    <property type="protein sequence ID" value="RLQ95524.1"/>
    <property type="molecule type" value="Genomic_DNA"/>
</dbReference>
<evidence type="ECO:0000256" key="3">
    <source>
        <dbReference type="ARBA" id="ARBA00022842"/>
    </source>
</evidence>
<dbReference type="InterPro" id="IPR015813">
    <property type="entry name" value="Pyrv/PenolPyrv_kinase-like_dom"/>
</dbReference>
<evidence type="ECO:0000256" key="2">
    <source>
        <dbReference type="ARBA" id="ARBA00022723"/>
    </source>
</evidence>
<dbReference type="GO" id="GO:0016829">
    <property type="term" value="F:lyase activity"/>
    <property type="evidence" value="ECO:0007669"/>
    <property type="project" value="UniProtKB-KW"/>
</dbReference>